<evidence type="ECO:0000256" key="6">
    <source>
        <dbReference type="RuleBase" id="RU362006"/>
    </source>
</evidence>
<evidence type="ECO:0008006" key="10">
    <source>
        <dbReference type="Google" id="ProtNLM"/>
    </source>
</evidence>
<comment type="subcellular location">
    <subcellularLocation>
        <location evidence="1 6">Membrane</location>
        <topology evidence="1 6">Multi-pass membrane protein</topology>
    </subcellularLocation>
</comment>
<dbReference type="eggNOG" id="KOG1725">
    <property type="taxonomic scope" value="Eukaryota"/>
</dbReference>
<dbReference type="VEuPathDB" id="FungiDB:SDRG_09933"/>
<evidence type="ECO:0000256" key="3">
    <source>
        <dbReference type="ARBA" id="ARBA00022692"/>
    </source>
</evidence>
<dbReference type="EMBL" id="JH767163">
    <property type="protein sequence ID" value="EQC32620.1"/>
    <property type="molecule type" value="Genomic_DNA"/>
</dbReference>
<gene>
    <name evidence="8" type="ORF">SDRG_09933</name>
</gene>
<feature type="transmembrane region" description="Helical" evidence="7">
    <location>
        <begin position="86"/>
        <end position="107"/>
    </location>
</feature>
<dbReference type="RefSeq" id="XP_008614121.1">
    <property type="nucleotide sequence ID" value="XM_008615899.1"/>
</dbReference>
<evidence type="ECO:0000256" key="7">
    <source>
        <dbReference type="SAM" id="Phobius"/>
    </source>
</evidence>
<evidence type="ECO:0000256" key="2">
    <source>
        <dbReference type="ARBA" id="ARBA00008573"/>
    </source>
</evidence>
<sequence>MDVLRQLRATLDEWDIAALNEAEEQLGIDKTYVFLSLIGAAYLVLVGGLGAGFLATTMGFLYPGYASFRVLQKPALVRKAETRLWLMYWIVFGCYKIVEGLVLDPLFSSVPNYNSFKLIGVSLLFVPSTRRTCMFYSRYLVPFLKPTEGVVDKFLREAKFGVDCATSDVAETDLFQDIARFFTKKTALKPKRS</sequence>
<dbReference type="AlphaFoldDB" id="T0QG84"/>
<keyword evidence="4 7" id="KW-1133">Transmembrane helix</keyword>
<organism evidence="8 9">
    <name type="scientific">Saprolegnia diclina (strain VS20)</name>
    <dbReference type="NCBI Taxonomy" id="1156394"/>
    <lineage>
        <taxon>Eukaryota</taxon>
        <taxon>Sar</taxon>
        <taxon>Stramenopiles</taxon>
        <taxon>Oomycota</taxon>
        <taxon>Saprolegniomycetes</taxon>
        <taxon>Saprolegniales</taxon>
        <taxon>Saprolegniaceae</taxon>
        <taxon>Saprolegnia</taxon>
    </lineage>
</organism>
<accession>T0QG84</accession>
<evidence type="ECO:0000256" key="5">
    <source>
        <dbReference type="ARBA" id="ARBA00023136"/>
    </source>
</evidence>
<dbReference type="STRING" id="1156394.T0QG84"/>
<dbReference type="PANTHER" id="PTHR12300">
    <property type="entry name" value="HVA22-LIKE PROTEINS"/>
    <property type="match status" value="1"/>
</dbReference>
<protein>
    <recommendedName>
        <fullName evidence="10">Receptor expression-enhancing protein</fullName>
    </recommendedName>
</protein>
<dbReference type="OrthoDB" id="10009287at2759"/>
<comment type="similarity">
    <text evidence="2 6">Belongs to the DP1 family.</text>
</comment>
<evidence type="ECO:0000313" key="8">
    <source>
        <dbReference type="EMBL" id="EQC32620.1"/>
    </source>
</evidence>
<keyword evidence="9" id="KW-1185">Reference proteome</keyword>
<dbReference type="Proteomes" id="UP000030762">
    <property type="component" value="Unassembled WGS sequence"/>
</dbReference>
<reference evidence="8 9" key="1">
    <citation type="submission" date="2012-04" db="EMBL/GenBank/DDBJ databases">
        <title>The Genome Sequence of Saprolegnia declina VS20.</title>
        <authorList>
            <consortium name="The Broad Institute Genome Sequencing Platform"/>
            <person name="Russ C."/>
            <person name="Nusbaum C."/>
            <person name="Tyler B."/>
            <person name="van West P."/>
            <person name="Dieguez-Uribeondo J."/>
            <person name="de Bruijn I."/>
            <person name="Tripathy S."/>
            <person name="Jiang R."/>
            <person name="Young S.K."/>
            <person name="Zeng Q."/>
            <person name="Gargeya S."/>
            <person name="Fitzgerald M."/>
            <person name="Haas B."/>
            <person name="Abouelleil A."/>
            <person name="Alvarado L."/>
            <person name="Arachchi H.M."/>
            <person name="Berlin A."/>
            <person name="Chapman S.B."/>
            <person name="Goldberg J."/>
            <person name="Griggs A."/>
            <person name="Gujja S."/>
            <person name="Hansen M."/>
            <person name="Howarth C."/>
            <person name="Imamovic A."/>
            <person name="Larimer J."/>
            <person name="McCowen C."/>
            <person name="Montmayeur A."/>
            <person name="Murphy C."/>
            <person name="Neiman D."/>
            <person name="Pearson M."/>
            <person name="Priest M."/>
            <person name="Roberts A."/>
            <person name="Saif S."/>
            <person name="Shea T."/>
            <person name="Sisk P."/>
            <person name="Sykes S."/>
            <person name="Wortman J."/>
            <person name="Nusbaum C."/>
            <person name="Birren B."/>
        </authorList>
    </citation>
    <scope>NUCLEOTIDE SEQUENCE [LARGE SCALE GENOMIC DNA]</scope>
    <source>
        <strain evidence="8 9">VS20</strain>
    </source>
</reference>
<dbReference type="GeneID" id="19950660"/>
<feature type="transmembrane region" description="Helical" evidence="7">
    <location>
        <begin position="32"/>
        <end position="65"/>
    </location>
</feature>
<dbReference type="PANTHER" id="PTHR12300:SF161">
    <property type="entry name" value="RECEPTOR EXPRESSION-ENHANCING PROTEIN"/>
    <property type="match status" value="1"/>
</dbReference>
<dbReference type="GO" id="GO:0016020">
    <property type="term" value="C:membrane"/>
    <property type="evidence" value="ECO:0007669"/>
    <property type="project" value="UniProtKB-SubCell"/>
</dbReference>
<dbReference type="InParanoid" id="T0QG84"/>
<evidence type="ECO:0000313" key="9">
    <source>
        <dbReference type="Proteomes" id="UP000030762"/>
    </source>
</evidence>
<keyword evidence="5 7" id="KW-0472">Membrane</keyword>
<dbReference type="Pfam" id="PF03134">
    <property type="entry name" value="TB2_DP1_HVA22"/>
    <property type="match status" value="1"/>
</dbReference>
<proteinExistence type="inferred from homology"/>
<name>T0QG84_SAPDV</name>
<dbReference type="OMA" id="ADMVAWC"/>
<dbReference type="InterPro" id="IPR004345">
    <property type="entry name" value="TB2_DP1_HVA22"/>
</dbReference>
<evidence type="ECO:0000256" key="4">
    <source>
        <dbReference type="ARBA" id="ARBA00022989"/>
    </source>
</evidence>
<keyword evidence="3 7" id="KW-0812">Transmembrane</keyword>
<evidence type="ECO:0000256" key="1">
    <source>
        <dbReference type="ARBA" id="ARBA00004141"/>
    </source>
</evidence>